<gene>
    <name evidence="2" type="ORF">Sradi_3188000</name>
</gene>
<dbReference type="AlphaFoldDB" id="A0AAW2RER5"/>
<sequence length="266" mass="30573">MATPAYRVKPITPPVLLASEAVVADLIDRDSRSWKTNLIHRVFDPEDAQIILGIPIGELSRSDSVIWHYGKEGKFSVKSAYYLQLMSLSTNSASTSGGNAGEYMQGRQDRWDLIWKSRTPPKVRMFIWKACQEAIPTQSNLARRIRVPGEVCALCDLEEETTMHVLLKCTFARQVWALTSFPWRIISITMNSIKEWIWSIYGLLDPVRGDEFLTICWGLWQHRNKVIMEGLHTEALQLVRRTLCYQEEYVKALDAVRFKHSVSEAR</sequence>
<dbReference type="EMBL" id="JACGWJ010000013">
    <property type="protein sequence ID" value="KAL0378825.1"/>
    <property type="molecule type" value="Genomic_DNA"/>
</dbReference>
<name>A0AAW2RER5_SESRA</name>
<evidence type="ECO:0000259" key="1">
    <source>
        <dbReference type="Pfam" id="PF13966"/>
    </source>
</evidence>
<protein>
    <recommendedName>
        <fullName evidence="1">Reverse transcriptase zinc-binding domain-containing protein</fullName>
    </recommendedName>
</protein>
<feature type="domain" description="Reverse transcriptase zinc-binding" evidence="1">
    <location>
        <begin position="95"/>
        <end position="176"/>
    </location>
</feature>
<dbReference type="Pfam" id="PF13966">
    <property type="entry name" value="zf-RVT"/>
    <property type="match status" value="1"/>
</dbReference>
<evidence type="ECO:0000313" key="2">
    <source>
        <dbReference type="EMBL" id="KAL0378825.1"/>
    </source>
</evidence>
<comment type="caution">
    <text evidence="2">The sequence shown here is derived from an EMBL/GenBank/DDBJ whole genome shotgun (WGS) entry which is preliminary data.</text>
</comment>
<dbReference type="InterPro" id="IPR026960">
    <property type="entry name" value="RVT-Znf"/>
</dbReference>
<organism evidence="2">
    <name type="scientific">Sesamum radiatum</name>
    <name type="common">Black benniseed</name>
    <dbReference type="NCBI Taxonomy" id="300843"/>
    <lineage>
        <taxon>Eukaryota</taxon>
        <taxon>Viridiplantae</taxon>
        <taxon>Streptophyta</taxon>
        <taxon>Embryophyta</taxon>
        <taxon>Tracheophyta</taxon>
        <taxon>Spermatophyta</taxon>
        <taxon>Magnoliopsida</taxon>
        <taxon>eudicotyledons</taxon>
        <taxon>Gunneridae</taxon>
        <taxon>Pentapetalae</taxon>
        <taxon>asterids</taxon>
        <taxon>lamiids</taxon>
        <taxon>Lamiales</taxon>
        <taxon>Pedaliaceae</taxon>
        <taxon>Sesamum</taxon>
    </lineage>
</organism>
<accession>A0AAW2RER5</accession>
<reference evidence="2" key="1">
    <citation type="submission" date="2020-06" db="EMBL/GenBank/DDBJ databases">
        <authorList>
            <person name="Li T."/>
            <person name="Hu X."/>
            <person name="Zhang T."/>
            <person name="Song X."/>
            <person name="Zhang H."/>
            <person name="Dai N."/>
            <person name="Sheng W."/>
            <person name="Hou X."/>
            <person name="Wei L."/>
        </authorList>
    </citation>
    <scope>NUCLEOTIDE SEQUENCE</scope>
    <source>
        <strain evidence="2">G02</strain>
        <tissue evidence="2">Leaf</tissue>
    </source>
</reference>
<proteinExistence type="predicted"/>
<reference evidence="2" key="2">
    <citation type="journal article" date="2024" name="Plant">
        <title>Genomic evolution and insights into agronomic trait innovations of Sesamum species.</title>
        <authorList>
            <person name="Miao H."/>
            <person name="Wang L."/>
            <person name="Qu L."/>
            <person name="Liu H."/>
            <person name="Sun Y."/>
            <person name="Le M."/>
            <person name="Wang Q."/>
            <person name="Wei S."/>
            <person name="Zheng Y."/>
            <person name="Lin W."/>
            <person name="Duan Y."/>
            <person name="Cao H."/>
            <person name="Xiong S."/>
            <person name="Wang X."/>
            <person name="Wei L."/>
            <person name="Li C."/>
            <person name="Ma Q."/>
            <person name="Ju M."/>
            <person name="Zhao R."/>
            <person name="Li G."/>
            <person name="Mu C."/>
            <person name="Tian Q."/>
            <person name="Mei H."/>
            <person name="Zhang T."/>
            <person name="Gao T."/>
            <person name="Zhang H."/>
        </authorList>
    </citation>
    <scope>NUCLEOTIDE SEQUENCE</scope>
    <source>
        <strain evidence="2">G02</strain>
    </source>
</reference>